<proteinExistence type="predicted"/>
<dbReference type="EMBL" id="CP038437">
    <property type="protein sequence ID" value="QEM83281.1"/>
    <property type="molecule type" value="Genomic_DNA"/>
</dbReference>
<protein>
    <recommendedName>
        <fullName evidence="4">Transglycosylase SLT domain-containing protein</fullName>
    </recommendedName>
</protein>
<keyword evidence="3" id="KW-1185">Reference proteome</keyword>
<gene>
    <name evidence="2" type="ORF">E4T21_18280</name>
</gene>
<organism evidence="2 3">
    <name type="scientific">Halomonas binhaiensis</name>
    <dbReference type="NCBI Taxonomy" id="2562282"/>
    <lineage>
        <taxon>Bacteria</taxon>
        <taxon>Pseudomonadati</taxon>
        <taxon>Pseudomonadota</taxon>
        <taxon>Gammaproteobacteria</taxon>
        <taxon>Oceanospirillales</taxon>
        <taxon>Halomonadaceae</taxon>
        <taxon>Halomonas</taxon>
    </lineage>
</organism>
<name>A0A5C1NKS0_9GAMM</name>
<dbReference type="Proteomes" id="UP000324285">
    <property type="component" value="Chromosome"/>
</dbReference>
<evidence type="ECO:0000313" key="2">
    <source>
        <dbReference type="EMBL" id="QEM83281.1"/>
    </source>
</evidence>
<sequence length="221" mass="25494">MRKLHTFPGLPEEQRTESDRTSNGGPLGGRLQEQSAGRQVPIINTEAGRRQSIIYNTPAIFEIAHEPRASYSHLGIEVDFFDEIYGGDFMYYEVAHEVGIDPNLLASIAYIEASYGCRDHTDLWNDPWNNPWWNSSFRPMNIHYGQWEPLASELGYLKDDVDNFVRPNVHMAAVLLKRIEERVRTPSVEKIASLYHFLGADKTMGYGERVKYIHDHKLWIK</sequence>
<feature type="region of interest" description="Disordered" evidence="1">
    <location>
        <begin position="1"/>
        <end position="43"/>
    </location>
</feature>
<accession>A0A5C1NKS0</accession>
<evidence type="ECO:0008006" key="4">
    <source>
        <dbReference type="Google" id="ProtNLM"/>
    </source>
</evidence>
<reference evidence="2" key="1">
    <citation type="submission" date="2021-02" db="EMBL/GenBank/DDBJ databases">
        <title>Strain Y2R2, a novel species of the genus Halomonas.</title>
        <authorList>
            <person name="Huang H."/>
        </authorList>
    </citation>
    <scope>NUCLEOTIDE SEQUENCE</scope>
    <source>
        <strain evidence="2">Y2R2</strain>
    </source>
</reference>
<evidence type="ECO:0000256" key="1">
    <source>
        <dbReference type="SAM" id="MobiDB-lite"/>
    </source>
</evidence>
<dbReference type="AlphaFoldDB" id="A0A5C1NKS0"/>
<evidence type="ECO:0000313" key="3">
    <source>
        <dbReference type="Proteomes" id="UP000324285"/>
    </source>
</evidence>
<dbReference type="RefSeq" id="WP_149286403.1">
    <property type="nucleotide sequence ID" value="NZ_CP038437.2"/>
</dbReference>
<dbReference type="OrthoDB" id="7064929at2"/>
<dbReference type="KEGG" id="hbh:E4T21_18280"/>